<keyword evidence="12" id="KW-0969">Cilium</keyword>
<proteinExistence type="inferred from homology"/>
<accession>A0A238KYY6</accession>
<evidence type="ECO:0000313" key="12">
    <source>
        <dbReference type="EMBL" id="SMX47412.1"/>
    </source>
</evidence>
<evidence type="ECO:0000256" key="5">
    <source>
        <dbReference type="ARBA" id="ARBA00022500"/>
    </source>
</evidence>
<keyword evidence="12" id="KW-0966">Cell projection</keyword>
<dbReference type="GO" id="GO:0071973">
    <property type="term" value="P:bacterial-type flagellum-dependent cell motility"/>
    <property type="evidence" value="ECO:0007669"/>
    <property type="project" value="InterPro"/>
</dbReference>
<organism evidence="12 13">
    <name type="scientific">Actibacterium lipolyticum</name>
    <dbReference type="NCBI Taxonomy" id="1524263"/>
    <lineage>
        <taxon>Bacteria</taxon>
        <taxon>Pseudomonadati</taxon>
        <taxon>Pseudomonadota</taxon>
        <taxon>Alphaproteobacteria</taxon>
        <taxon>Rhodobacterales</taxon>
        <taxon>Roseobacteraceae</taxon>
        <taxon>Actibacterium</taxon>
    </lineage>
</organism>
<name>A0A238KYY6_9RHOB</name>
<dbReference type="Proteomes" id="UP000202922">
    <property type="component" value="Unassembled WGS sequence"/>
</dbReference>
<dbReference type="RefSeq" id="WP_306345728.1">
    <property type="nucleotide sequence ID" value="NZ_FXYE01000002.1"/>
</dbReference>
<evidence type="ECO:0000256" key="8">
    <source>
        <dbReference type="ARBA" id="ARBA00022989"/>
    </source>
</evidence>
<evidence type="ECO:0000256" key="1">
    <source>
        <dbReference type="ARBA" id="ARBA00002254"/>
    </source>
</evidence>
<comment type="similarity">
    <text evidence="3 10">Belongs to the FliL family.</text>
</comment>
<sequence>MANLVPVLLGVVGLALGAGAGHMMKPTVVDEAKEEATDTTQEKKPAKKDDENEAAEFVKLNNQFIVPVVENGRVAALVVISLSLEVTYGARAAVYEREPKIRDAFLRVLFDHANAGGFMGTFTNTTTMDSLRIALRETAQKVLGPDVTDVLIIDLVRQDT</sequence>
<evidence type="ECO:0000256" key="11">
    <source>
        <dbReference type="SAM" id="MobiDB-lite"/>
    </source>
</evidence>
<evidence type="ECO:0000256" key="7">
    <source>
        <dbReference type="ARBA" id="ARBA00022779"/>
    </source>
</evidence>
<protein>
    <recommendedName>
        <fullName evidence="10">Flagellar protein FliL</fullName>
    </recommendedName>
</protein>
<reference evidence="13" key="1">
    <citation type="submission" date="2017-05" db="EMBL/GenBank/DDBJ databases">
        <authorList>
            <person name="Rodrigo-Torres L."/>
            <person name="Arahal R. D."/>
            <person name="Lucena T."/>
        </authorList>
    </citation>
    <scope>NUCLEOTIDE SEQUENCE [LARGE SCALE GENOMIC DNA]</scope>
    <source>
        <strain evidence="13">CECT 8621</strain>
    </source>
</reference>
<dbReference type="EMBL" id="FXYE01000002">
    <property type="protein sequence ID" value="SMX47412.1"/>
    <property type="molecule type" value="Genomic_DNA"/>
</dbReference>
<dbReference type="InterPro" id="IPR005503">
    <property type="entry name" value="FliL"/>
</dbReference>
<evidence type="ECO:0000256" key="10">
    <source>
        <dbReference type="RuleBase" id="RU364125"/>
    </source>
</evidence>
<evidence type="ECO:0000313" key="13">
    <source>
        <dbReference type="Proteomes" id="UP000202922"/>
    </source>
</evidence>
<keyword evidence="12" id="KW-0282">Flagellum</keyword>
<comment type="subcellular location">
    <subcellularLocation>
        <location evidence="10">Cell inner membrane</location>
    </subcellularLocation>
    <subcellularLocation>
        <location evidence="2">Cell membrane</location>
        <topology evidence="2">Single-pass membrane protein</topology>
    </subcellularLocation>
</comment>
<keyword evidence="5 10" id="KW-0145">Chemotaxis</keyword>
<dbReference type="GO" id="GO:0006935">
    <property type="term" value="P:chemotaxis"/>
    <property type="evidence" value="ECO:0007669"/>
    <property type="project" value="UniProtKB-KW"/>
</dbReference>
<evidence type="ECO:0000256" key="2">
    <source>
        <dbReference type="ARBA" id="ARBA00004162"/>
    </source>
</evidence>
<evidence type="ECO:0000256" key="4">
    <source>
        <dbReference type="ARBA" id="ARBA00022475"/>
    </source>
</evidence>
<keyword evidence="13" id="KW-1185">Reference proteome</keyword>
<keyword evidence="7 10" id="KW-0283">Flagellar rotation</keyword>
<dbReference type="GO" id="GO:0009425">
    <property type="term" value="C:bacterial-type flagellum basal body"/>
    <property type="evidence" value="ECO:0007669"/>
    <property type="project" value="InterPro"/>
</dbReference>
<keyword evidence="9 10" id="KW-0472">Membrane</keyword>
<gene>
    <name evidence="12" type="ORF">COL8621_03431</name>
</gene>
<keyword evidence="4" id="KW-1003">Cell membrane</keyword>
<evidence type="ECO:0000256" key="9">
    <source>
        <dbReference type="ARBA" id="ARBA00023136"/>
    </source>
</evidence>
<dbReference type="AlphaFoldDB" id="A0A238KYY6"/>
<evidence type="ECO:0000256" key="6">
    <source>
        <dbReference type="ARBA" id="ARBA00022692"/>
    </source>
</evidence>
<feature type="compositionally biased region" description="Basic and acidic residues" evidence="11">
    <location>
        <begin position="32"/>
        <end position="50"/>
    </location>
</feature>
<comment type="function">
    <text evidence="1 10">Controls the rotational direction of flagella during chemotaxis.</text>
</comment>
<feature type="region of interest" description="Disordered" evidence="11">
    <location>
        <begin position="32"/>
        <end position="51"/>
    </location>
</feature>
<dbReference type="Pfam" id="PF03748">
    <property type="entry name" value="FliL"/>
    <property type="match status" value="1"/>
</dbReference>
<evidence type="ECO:0000256" key="3">
    <source>
        <dbReference type="ARBA" id="ARBA00008281"/>
    </source>
</evidence>
<dbReference type="GO" id="GO:0005886">
    <property type="term" value="C:plasma membrane"/>
    <property type="evidence" value="ECO:0007669"/>
    <property type="project" value="UniProtKB-SubCell"/>
</dbReference>
<keyword evidence="10" id="KW-0997">Cell inner membrane</keyword>
<keyword evidence="6" id="KW-0812">Transmembrane</keyword>
<keyword evidence="8" id="KW-1133">Transmembrane helix</keyword>